<reference evidence="3" key="1">
    <citation type="submission" date="2016-06" db="UniProtKB">
        <authorList>
            <consortium name="WormBaseParasite"/>
        </authorList>
    </citation>
    <scope>IDENTIFICATION</scope>
</reference>
<dbReference type="WBParaSite" id="SCUD_0000575601-mRNA-1">
    <property type="protein sequence ID" value="SCUD_0000575601-mRNA-1"/>
    <property type="gene ID" value="SCUD_0000575601"/>
</dbReference>
<organism evidence="3">
    <name type="scientific">Schistosoma curassoni</name>
    <dbReference type="NCBI Taxonomy" id="6186"/>
    <lineage>
        <taxon>Eukaryota</taxon>
        <taxon>Metazoa</taxon>
        <taxon>Spiralia</taxon>
        <taxon>Lophotrochozoa</taxon>
        <taxon>Platyhelminthes</taxon>
        <taxon>Trematoda</taxon>
        <taxon>Digenea</taxon>
        <taxon>Strigeidida</taxon>
        <taxon>Schistosomatoidea</taxon>
        <taxon>Schistosomatidae</taxon>
        <taxon>Schistosoma</taxon>
    </lineage>
</organism>
<evidence type="ECO:0000313" key="1">
    <source>
        <dbReference type="EMBL" id="VDO98137.1"/>
    </source>
</evidence>
<proteinExistence type="predicted"/>
<name>A0A183JSR6_9TREM</name>
<keyword evidence="2" id="KW-1185">Reference proteome</keyword>
<protein>
    <submittedName>
        <fullName evidence="3">Secreted protein</fullName>
    </submittedName>
</protein>
<dbReference type="EMBL" id="UZAK01010230">
    <property type="protein sequence ID" value="VDO98137.1"/>
    <property type="molecule type" value="Genomic_DNA"/>
</dbReference>
<evidence type="ECO:0000313" key="2">
    <source>
        <dbReference type="Proteomes" id="UP000279833"/>
    </source>
</evidence>
<gene>
    <name evidence="1" type="ORF">SCUD_LOCUS5755</name>
</gene>
<accession>A0A183JSR6</accession>
<reference evidence="1 2" key="2">
    <citation type="submission" date="2018-11" db="EMBL/GenBank/DDBJ databases">
        <authorList>
            <consortium name="Pathogen Informatics"/>
        </authorList>
    </citation>
    <scope>NUCLEOTIDE SEQUENCE [LARGE SCALE GENOMIC DNA]</scope>
    <source>
        <strain evidence="1">Dakar</strain>
        <strain evidence="2">Dakar, Senegal</strain>
    </source>
</reference>
<dbReference type="Proteomes" id="UP000279833">
    <property type="component" value="Unassembled WGS sequence"/>
</dbReference>
<sequence length="41" mass="4598">MVLRRASRCVLESFNSLLLCSANSLDFSRSKSITFDSSSRI</sequence>
<evidence type="ECO:0000313" key="3">
    <source>
        <dbReference type="WBParaSite" id="SCUD_0000575601-mRNA-1"/>
    </source>
</evidence>
<dbReference type="AlphaFoldDB" id="A0A183JSR6"/>